<organism evidence="1 2">
    <name type="scientific">Thelephora ganbajun</name>
    <name type="common">Ganba fungus</name>
    <dbReference type="NCBI Taxonomy" id="370292"/>
    <lineage>
        <taxon>Eukaryota</taxon>
        <taxon>Fungi</taxon>
        <taxon>Dikarya</taxon>
        <taxon>Basidiomycota</taxon>
        <taxon>Agaricomycotina</taxon>
        <taxon>Agaricomycetes</taxon>
        <taxon>Thelephorales</taxon>
        <taxon>Thelephoraceae</taxon>
        <taxon>Thelephora</taxon>
    </lineage>
</organism>
<reference evidence="1" key="2">
    <citation type="journal article" date="2020" name="Nat. Commun.">
        <title>Large-scale genome sequencing of mycorrhizal fungi provides insights into the early evolution of symbiotic traits.</title>
        <authorList>
            <person name="Miyauchi S."/>
            <person name="Kiss E."/>
            <person name="Kuo A."/>
            <person name="Drula E."/>
            <person name="Kohler A."/>
            <person name="Sanchez-Garcia M."/>
            <person name="Morin E."/>
            <person name="Andreopoulos B."/>
            <person name="Barry K.W."/>
            <person name="Bonito G."/>
            <person name="Buee M."/>
            <person name="Carver A."/>
            <person name="Chen C."/>
            <person name="Cichocki N."/>
            <person name="Clum A."/>
            <person name="Culley D."/>
            <person name="Crous P.W."/>
            <person name="Fauchery L."/>
            <person name="Girlanda M."/>
            <person name="Hayes R.D."/>
            <person name="Keri Z."/>
            <person name="LaButti K."/>
            <person name="Lipzen A."/>
            <person name="Lombard V."/>
            <person name="Magnuson J."/>
            <person name="Maillard F."/>
            <person name="Murat C."/>
            <person name="Nolan M."/>
            <person name="Ohm R.A."/>
            <person name="Pangilinan J."/>
            <person name="Pereira M.F."/>
            <person name="Perotto S."/>
            <person name="Peter M."/>
            <person name="Pfister S."/>
            <person name="Riley R."/>
            <person name="Sitrit Y."/>
            <person name="Stielow J.B."/>
            <person name="Szollosi G."/>
            <person name="Zifcakova L."/>
            <person name="Stursova M."/>
            <person name="Spatafora J.W."/>
            <person name="Tedersoo L."/>
            <person name="Vaario L.M."/>
            <person name="Yamada A."/>
            <person name="Yan M."/>
            <person name="Wang P."/>
            <person name="Xu J."/>
            <person name="Bruns T."/>
            <person name="Baldrian P."/>
            <person name="Vilgalys R."/>
            <person name="Dunand C."/>
            <person name="Henrissat B."/>
            <person name="Grigoriev I.V."/>
            <person name="Hibbett D."/>
            <person name="Nagy L.G."/>
            <person name="Martin F.M."/>
        </authorList>
    </citation>
    <scope>NUCLEOTIDE SEQUENCE</scope>
    <source>
        <strain evidence="1">P2</strain>
    </source>
</reference>
<accession>A0ACB6Z4C0</accession>
<feature type="non-terminal residue" evidence="1">
    <location>
        <position position="1"/>
    </location>
</feature>
<evidence type="ECO:0000313" key="2">
    <source>
        <dbReference type="Proteomes" id="UP000886501"/>
    </source>
</evidence>
<sequence length="117" mass="13613">FFPSLFGHPPQNPADKLSSGYKAWELLLYIYGLSPGVFYGVLPDKYYKHFCKLVLGIQIVYQCSVSLNSLEKADFALCEYVIQFEELYYQQKIDCLQFICQCLHSLTHLAPVRIMRF</sequence>
<gene>
    <name evidence="1" type="ORF">BDM02DRAFT_3103039</name>
</gene>
<keyword evidence="2" id="KW-1185">Reference proteome</keyword>
<reference evidence="1" key="1">
    <citation type="submission" date="2019-10" db="EMBL/GenBank/DDBJ databases">
        <authorList>
            <consortium name="DOE Joint Genome Institute"/>
            <person name="Kuo A."/>
            <person name="Miyauchi S."/>
            <person name="Kiss E."/>
            <person name="Drula E."/>
            <person name="Kohler A."/>
            <person name="Sanchez-Garcia M."/>
            <person name="Andreopoulos B."/>
            <person name="Barry K.W."/>
            <person name="Bonito G."/>
            <person name="Buee M."/>
            <person name="Carver A."/>
            <person name="Chen C."/>
            <person name="Cichocki N."/>
            <person name="Clum A."/>
            <person name="Culley D."/>
            <person name="Crous P.W."/>
            <person name="Fauchery L."/>
            <person name="Girlanda M."/>
            <person name="Hayes R."/>
            <person name="Keri Z."/>
            <person name="Labutti K."/>
            <person name="Lipzen A."/>
            <person name="Lombard V."/>
            <person name="Magnuson J."/>
            <person name="Maillard F."/>
            <person name="Morin E."/>
            <person name="Murat C."/>
            <person name="Nolan M."/>
            <person name="Ohm R."/>
            <person name="Pangilinan J."/>
            <person name="Pereira M."/>
            <person name="Perotto S."/>
            <person name="Peter M."/>
            <person name="Riley R."/>
            <person name="Sitrit Y."/>
            <person name="Stielow B."/>
            <person name="Szollosi G."/>
            <person name="Zifcakova L."/>
            <person name="Stursova M."/>
            <person name="Spatafora J.W."/>
            <person name="Tedersoo L."/>
            <person name="Vaario L.-M."/>
            <person name="Yamada A."/>
            <person name="Yan M."/>
            <person name="Wang P."/>
            <person name="Xu J."/>
            <person name="Bruns T."/>
            <person name="Baldrian P."/>
            <person name="Vilgalys R."/>
            <person name="Henrissat B."/>
            <person name="Grigoriev I.V."/>
            <person name="Hibbett D."/>
            <person name="Nagy L.G."/>
            <person name="Martin F.M."/>
        </authorList>
    </citation>
    <scope>NUCLEOTIDE SEQUENCE</scope>
    <source>
        <strain evidence="1">P2</strain>
    </source>
</reference>
<comment type="caution">
    <text evidence="1">The sequence shown here is derived from an EMBL/GenBank/DDBJ whole genome shotgun (WGS) entry which is preliminary data.</text>
</comment>
<dbReference type="Proteomes" id="UP000886501">
    <property type="component" value="Unassembled WGS sequence"/>
</dbReference>
<protein>
    <submittedName>
        <fullName evidence="1">Uncharacterized protein</fullName>
    </submittedName>
</protein>
<name>A0ACB6Z4C0_THEGA</name>
<evidence type="ECO:0000313" key="1">
    <source>
        <dbReference type="EMBL" id="KAF9644362.1"/>
    </source>
</evidence>
<dbReference type="EMBL" id="MU118144">
    <property type="protein sequence ID" value="KAF9644362.1"/>
    <property type="molecule type" value="Genomic_DNA"/>
</dbReference>
<proteinExistence type="predicted"/>